<evidence type="ECO:0000256" key="4">
    <source>
        <dbReference type="ARBA" id="ARBA00022692"/>
    </source>
</evidence>
<keyword evidence="5 7" id="KW-1133">Transmembrane helix</keyword>
<evidence type="ECO:0000313" key="10">
    <source>
        <dbReference type="EMBL" id="HIV08937.1"/>
    </source>
</evidence>
<dbReference type="GO" id="GO:0044874">
    <property type="term" value="P:lipoprotein localization to outer membrane"/>
    <property type="evidence" value="ECO:0007669"/>
    <property type="project" value="TreeGrafter"/>
</dbReference>
<feature type="transmembrane region" description="Helical" evidence="7">
    <location>
        <begin position="378"/>
        <end position="401"/>
    </location>
</feature>
<evidence type="ECO:0000256" key="1">
    <source>
        <dbReference type="ARBA" id="ARBA00004651"/>
    </source>
</evidence>
<sequence>MFPLFLALKYLRPKRGIASVVTLLSVFGVTIGVAIVIIVRAVFTGFGDTWESKILGFQPHVVVRSAMGPVIGHELRASERLEALPGVEVASPSVATRVLVEHDKRLLAPVLLGVDAERAQRSVPLEMAQGAFDLAGDSVVIGVDLARGIGARLGDELEVYSPMNLVKKDEIYLPERLTVTGIYRTGQADYDQNYLFVSLPVGRDLAGLSRGANAISLRVADPQGLRPGQGLVAEVQRAVDALYGPGRCEVNTWQQLDSLIFNAVATEKNMMTLLLIFISVVAVFCVVNTIIVITVQKTNEIGLLKSLGFSTGQLTATFVLYGWIQCVVGVALGIGLAFLILNNLQNLVDLLARFGMDVFPKEVYGLDALPWRVVPLEIAQVIVLVVGFCALASFLPAWRAAAMNPVDALRKE</sequence>
<keyword evidence="4 7" id="KW-0812">Transmembrane</keyword>
<organism evidence="10 11">
    <name type="scientific">Candidatus Spyradenecus faecavium</name>
    <dbReference type="NCBI Taxonomy" id="2840947"/>
    <lineage>
        <taxon>Bacteria</taxon>
        <taxon>Pseudomonadati</taxon>
        <taxon>Lentisphaerota</taxon>
        <taxon>Lentisphaeria</taxon>
        <taxon>Lentisphaerales</taxon>
        <taxon>Lentisphaeraceae</taxon>
        <taxon>Lentisphaeraceae incertae sedis</taxon>
        <taxon>Candidatus Spyradenecus</taxon>
    </lineage>
</organism>
<comment type="similarity">
    <text evidence="2">Belongs to the ABC-4 integral membrane protein family. LolC/E subfamily.</text>
</comment>
<keyword evidence="3" id="KW-1003">Cell membrane</keyword>
<feature type="transmembrane region" description="Helical" evidence="7">
    <location>
        <begin position="20"/>
        <end position="43"/>
    </location>
</feature>
<dbReference type="PANTHER" id="PTHR30489">
    <property type="entry name" value="LIPOPROTEIN-RELEASING SYSTEM TRANSMEMBRANE PROTEIN LOLE"/>
    <property type="match status" value="1"/>
</dbReference>
<evidence type="ECO:0000313" key="11">
    <source>
        <dbReference type="Proteomes" id="UP000886845"/>
    </source>
</evidence>
<feature type="transmembrane region" description="Helical" evidence="7">
    <location>
        <begin position="316"/>
        <end position="341"/>
    </location>
</feature>
<protein>
    <submittedName>
        <fullName evidence="10">ABC transporter permease</fullName>
    </submittedName>
</protein>
<evidence type="ECO:0000256" key="3">
    <source>
        <dbReference type="ARBA" id="ARBA00022475"/>
    </source>
</evidence>
<reference evidence="10" key="1">
    <citation type="submission" date="2020-10" db="EMBL/GenBank/DDBJ databases">
        <authorList>
            <person name="Gilroy R."/>
        </authorList>
    </citation>
    <scope>NUCLEOTIDE SEQUENCE</scope>
    <source>
        <strain evidence="10">35461</strain>
    </source>
</reference>
<name>A0A9D1T283_9BACT</name>
<proteinExistence type="inferred from homology"/>
<evidence type="ECO:0000256" key="5">
    <source>
        <dbReference type="ARBA" id="ARBA00022989"/>
    </source>
</evidence>
<dbReference type="InterPro" id="IPR003838">
    <property type="entry name" value="ABC3_permease_C"/>
</dbReference>
<comment type="caution">
    <text evidence="10">The sequence shown here is derived from an EMBL/GenBank/DDBJ whole genome shotgun (WGS) entry which is preliminary data.</text>
</comment>
<dbReference type="GO" id="GO:0098797">
    <property type="term" value="C:plasma membrane protein complex"/>
    <property type="evidence" value="ECO:0007669"/>
    <property type="project" value="TreeGrafter"/>
</dbReference>
<evidence type="ECO:0000256" key="2">
    <source>
        <dbReference type="ARBA" id="ARBA00005236"/>
    </source>
</evidence>
<dbReference type="InterPro" id="IPR051447">
    <property type="entry name" value="Lipoprotein-release_system"/>
</dbReference>
<reference evidence="10" key="2">
    <citation type="journal article" date="2021" name="PeerJ">
        <title>Extensive microbial diversity within the chicken gut microbiome revealed by metagenomics and culture.</title>
        <authorList>
            <person name="Gilroy R."/>
            <person name="Ravi A."/>
            <person name="Getino M."/>
            <person name="Pursley I."/>
            <person name="Horton D.L."/>
            <person name="Alikhan N.F."/>
            <person name="Baker D."/>
            <person name="Gharbi K."/>
            <person name="Hall N."/>
            <person name="Watson M."/>
            <person name="Adriaenssens E.M."/>
            <person name="Foster-Nyarko E."/>
            <person name="Jarju S."/>
            <person name="Secka A."/>
            <person name="Antonio M."/>
            <person name="Oren A."/>
            <person name="Chaudhuri R.R."/>
            <person name="La Ragione R."/>
            <person name="Hildebrand F."/>
            <person name="Pallen M.J."/>
        </authorList>
    </citation>
    <scope>NUCLEOTIDE SEQUENCE</scope>
    <source>
        <strain evidence="10">35461</strain>
    </source>
</reference>
<evidence type="ECO:0000256" key="7">
    <source>
        <dbReference type="SAM" id="Phobius"/>
    </source>
</evidence>
<dbReference type="EMBL" id="DVOR01000073">
    <property type="protein sequence ID" value="HIV08937.1"/>
    <property type="molecule type" value="Genomic_DNA"/>
</dbReference>
<comment type="subcellular location">
    <subcellularLocation>
        <location evidence="1">Cell membrane</location>
        <topology evidence="1">Multi-pass membrane protein</topology>
    </subcellularLocation>
</comment>
<dbReference type="InterPro" id="IPR025857">
    <property type="entry name" value="MacB_PCD"/>
</dbReference>
<evidence type="ECO:0000259" key="8">
    <source>
        <dbReference type="Pfam" id="PF02687"/>
    </source>
</evidence>
<feature type="transmembrane region" description="Helical" evidence="7">
    <location>
        <begin position="270"/>
        <end position="295"/>
    </location>
</feature>
<accession>A0A9D1T283</accession>
<dbReference type="AlphaFoldDB" id="A0A9D1T283"/>
<dbReference type="Pfam" id="PF12704">
    <property type="entry name" value="MacB_PCD"/>
    <property type="match status" value="1"/>
</dbReference>
<evidence type="ECO:0000259" key="9">
    <source>
        <dbReference type="Pfam" id="PF12704"/>
    </source>
</evidence>
<feature type="domain" description="ABC3 transporter permease C-terminal" evidence="8">
    <location>
        <begin position="273"/>
        <end position="405"/>
    </location>
</feature>
<dbReference type="Proteomes" id="UP000886845">
    <property type="component" value="Unassembled WGS sequence"/>
</dbReference>
<gene>
    <name evidence="10" type="ORF">IAC79_02335</name>
</gene>
<feature type="domain" description="MacB-like periplasmic core" evidence="9">
    <location>
        <begin position="22"/>
        <end position="222"/>
    </location>
</feature>
<dbReference type="PANTHER" id="PTHR30489:SF0">
    <property type="entry name" value="LIPOPROTEIN-RELEASING SYSTEM TRANSMEMBRANE PROTEIN LOLE"/>
    <property type="match status" value="1"/>
</dbReference>
<keyword evidence="6 7" id="KW-0472">Membrane</keyword>
<dbReference type="Pfam" id="PF02687">
    <property type="entry name" value="FtsX"/>
    <property type="match status" value="1"/>
</dbReference>
<evidence type="ECO:0000256" key="6">
    <source>
        <dbReference type="ARBA" id="ARBA00023136"/>
    </source>
</evidence>